<sequence>MVLWHGQAKLHKFFNEYMLIFVDRQLTTTYAPQQNGVSGRKNRIIMNMVRMVSEESRAYKLYDPNSQRFTISTDVEMMFIEFKNSMKHEFEMIDLGKMRFFLGLEVKDLMWSVINL</sequence>
<name>A0A371GKS4_MUCPR</name>
<dbReference type="InterPro" id="IPR036397">
    <property type="entry name" value="RNaseH_sf"/>
</dbReference>
<accession>A0A371GKS4</accession>
<dbReference type="SUPFAM" id="SSF53098">
    <property type="entry name" value="Ribonuclease H-like"/>
    <property type="match status" value="1"/>
</dbReference>
<dbReference type="InterPro" id="IPR012337">
    <property type="entry name" value="RNaseH-like_sf"/>
</dbReference>
<feature type="non-terminal residue" evidence="1">
    <location>
        <position position="1"/>
    </location>
</feature>
<comment type="caution">
    <text evidence="1">The sequence shown here is derived from an EMBL/GenBank/DDBJ whole genome shotgun (WGS) entry which is preliminary data.</text>
</comment>
<gene>
    <name evidence="1" type="ORF">CR513_26935</name>
</gene>
<dbReference type="AlphaFoldDB" id="A0A371GKS4"/>
<dbReference type="Proteomes" id="UP000257109">
    <property type="component" value="Unassembled WGS sequence"/>
</dbReference>
<evidence type="ECO:0008006" key="3">
    <source>
        <dbReference type="Google" id="ProtNLM"/>
    </source>
</evidence>
<protein>
    <recommendedName>
        <fullName evidence="3">Reverse transcriptase Ty1/copia-type domain-containing protein</fullName>
    </recommendedName>
</protein>
<dbReference type="GO" id="GO:0003676">
    <property type="term" value="F:nucleic acid binding"/>
    <property type="evidence" value="ECO:0007669"/>
    <property type="project" value="InterPro"/>
</dbReference>
<keyword evidence="2" id="KW-1185">Reference proteome</keyword>
<reference evidence="1" key="1">
    <citation type="submission" date="2018-05" db="EMBL/GenBank/DDBJ databases">
        <title>Draft genome of Mucuna pruriens seed.</title>
        <authorList>
            <person name="Nnadi N.E."/>
            <person name="Vos R."/>
            <person name="Hasami M.H."/>
            <person name="Devisetty U.K."/>
            <person name="Aguiy J.C."/>
        </authorList>
    </citation>
    <scope>NUCLEOTIDE SEQUENCE [LARGE SCALE GENOMIC DNA]</scope>
    <source>
        <strain evidence="1">JCA_2017</strain>
    </source>
</reference>
<dbReference type="Gene3D" id="3.30.420.10">
    <property type="entry name" value="Ribonuclease H-like superfamily/Ribonuclease H"/>
    <property type="match status" value="1"/>
</dbReference>
<proteinExistence type="predicted"/>
<organism evidence="1 2">
    <name type="scientific">Mucuna pruriens</name>
    <name type="common">Velvet bean</name>
    <name type="synonym">Dolichos pruriens</name>
    <dbReference type="NCBI Taxonomy" id="157652"/>
    <lineage>
        <taxon>Eukaryota</taxon>
        <taxon>Viridiplantae</taxon>
        <taxon>Streptophyta</taxon>
        <taxon>Embryophyta</taxon>
        <taxon>Tracheophyta</taxon>
        <taxon>Spermatophyta</taxon>
        <taxon>Magnoliopsida</taxon>
        <taxon>eudicotyledons</taxon>
        <taxon>Gunneridae</taxon>
        <taxon>Pentapetalae</taxon>
        <taxon>rosids</taxon>
        <taxon>fabids</taxon>
        <taxon>Fabales</taxon>
        <taxon>Fabaceae</taxon>
        <taxon>Papilionoideae</taxon>
        <taxon>50 kb inversion clade</taxon>
        <taxon>NPAAA clade</taxon>
        <taxon>indigoferoid/millettioid clade</taxon>
        <taxon>Phaseoleae</taxon>
        <taxon>Mucuna</taxon>
    </lineage>
</organism>
<dbReference type="EMBL" id="QJKJ01005197">
    <property type="protein sequence ID" value="RDX91130.1"/>
    <property type="molecule type" value="Genomic_DNA"/>
</dbReference>
<evidence type="ECO:0000313" key="1">
    <source>
        <dbReference type="EMBL" id="RDX91130.1"/>
    </source>
</evidence>
<evidence type="ECO:0000313" key="2">
    <source>
        <dbReference type="Proteomes" id="UP000257109"/>
    </source>
</evidence>